<evidence type="ECO:0000256" key="2">
    <source>
        <dbReference type="ARBA" id="ARBA00022536"/>
    </source>
</evidence>
<evidence type="ECO:0000259" key="18">
    <source>
        <dbReference type="PROSITE" id="PS50026"/>
    </source>
</evidence>
<dbReference type="CDD" id="cd00112">
    <property type="entry name" value="LDLa"/>
    <property type="match status" value="7"/>
</dbReference>
<evidence type="ECO:0000256" key="9">
    <source>
        <dbReference type="ARBA" id="ARBA00023157"/>
    </source>
</evidence>
<dbReference type="Gene3D" id="2.120.10.30">
    <property type="entry name" value="TolB, C-terminal domain"/>
    <property type="match status" value="3"/>
</dbReference>
<organism evidence="19 20">
    <name type="scientific">Euphydryas editha</name>
    <name type="common">Edith's checkerspot</name>
    <dbReference type="NCBI Taxonomy" id="104508"/>
    <lineage>
        <taxon>Eukaryota</taxon>
        <taxon>Metazoa</taxon>
        <taxon>Ecdysozoa</taxon>
        <taxon>Arthropoda</taxon>
        <taxon>Hexapoda</taxon>
        <taxon>Insecta</taxon>
        <taxon>Pterygota</taxon>
        <taxon>Neoptera</taxon>
        <taxon>Endopterygota</taxon>
        <taxon>Lepidoptera</taxon>
        <taxon>Glossata</taxon>
        <taxon>Ditrysia</taxon>
        <taxon>Papilionoidea</taxon>
        <taxon>Nymphalidae</taxon>
        <taxon>Nymphalinae</taxon>
        <taxon>Euphydryas</taxon>
    </lineage>
</organism>
<dbReference type="InterPro" id="IPR051221">
    <property type="entry name" value="LDLR-related"/>
</dbReference>
<dbReference type="InterPro" id="IPR018097">
    <property type="entry name" value="EGF_Ca-bd_CS"/>
</dbReference>
<dbReference type="EMBL" id="CAKOGL010000018">
    <property type="protein sequence ID" value="CAH2097493.1"/>
    <property type="molecule type" value="Genomic_DNA"/>
</dbReference>
<evidence type="ECO:0000256" key="12">
    <source>
        <dbReference type="PROSITE-ProRule" id="PRU00076"/>
    </source>
</evidence>
<comment type="caution">
    <text evidence="12">Lacks conserved residue(s) required for the propagation of feature annotation.</text>
</comment>
<dbReference type="FunFam" id="2.120.10.30:FF:000241">
    <property type="entry name" value="Low-density lipoprotein receptor-related protein 6"/>
    <property type="match status" value="1"/>
</dbReference>
<evidence type="ECO:0000256" key="1">
    <source>
        <dbReference type="ARBA" id="ARBA00004167"/>
    </source>
</evidence>
<dbReference type="PROSITE" id="PS51120">
    <property type="entry name" value="LDLRB"/>
    <property type="match status" value="1"/>
</dbReference>
<feature type="chain" id="PRO_5043594526" description="EGF-like domain-containing protein" evidence="17">
    <location>
        <begin position="20"/>
        <end position="1669"/>
    </location>
</feature>
<feature type="disulfide bond" evidence="13">
    <location>
        <begin position="37"/>
        <end position="55"/>
    </location>
</feature>
<dbReference type="GO" id="GO:0006897">
    <property type="term" value="P:endocytosis"/>
    <property type="evidence" value="ECO:0007669"/>
    <property type="project" value="UniProtKB-KW"/>
</dbReference>
<dbReference type="SMART" id="SM00192">
    <property type="entry name" value="LDLa"/>
    <property type="match status" value="9"/>
</dbReference>
<dbReference type="PANTHER" id="PTHR22722">
    <property type="entry name" value="LOW-DENSITY LIPOPROTEIN RECEPTOR-RELATED PROTEIN 2-RELATED"/>
    <property type="match status" value="1"/>
</dbReference>
<dbReference type="SMART" id="SM00135">
    <property type="entry name" value="LY"/>
    <property type="match status" value="8"/>
</dbReference>
<evidence type="ECO:0000256" key="17">
    <source>
        <dbReference type="SAM" id="SignalP"/>
    </source>
</evidence>
<dbReference type="Proteomes" id="UP001153954">
    <property type="component" value="Unassembled WGS sequence"/>
</dbReference>
<dbReference type="PRINTS" id="PR00261">
    <property type="entry name" value="LDLRECEPTOR"/>
</dbReference>
<evidence type="ECO:0000256" key="10">
    <source>
        <dbReference type="ARBA" id="ARBA00023170"/>
    </source>
</evidence>
<evidence type="ECO:0000256" key="11">
    <source>
        <dbReference type="ARBA" id="ARBA00023180"/>
    </source>
</evidence>
<dbReference type="GO" id="GO:0005886">
    <property type="term" value="C:plasma membrane"/>
    <property type="evidence" value="ECO:0007669"/>
    <property type="project" value="TreeGrafter"/>
</dbReference>
<dbReference type="Pfam" id="PF00057">
    <property type="entry name" value="Ldl_recept_a"/>
    <property type="match status" value="6"/>
</dbReference>
<keyword evidence="3" id="KW-0254">Endocytosis</keyword>
<dbReference type="InterPro" id="IPR000152">
    <property type="entry name" value="EGF-type_Asp/Asn_hydroxyl_site"/>
</dbReference>
<dbReference type="SUPFAM" id="SSF57424">
    <property type="entry name" value="LDL receptor-like module"/>
    <property type="match status" value="9"/>
</dbReference>
<feature type="domain" description="EGF-like" evidence="18">
    <location>
        <begin position="1218"/>
        <end position="1256"/>
    </location>
</feature>
<evidence type="ECO:0000256" key="15">
    <source>
        <dbReference type="SAM" id="MobiDB-lite"/>
    </source>
</evidence>
<dbReference type="InterPro" id="IPR002172">
    <property type="entry name" value="LDrepeatLR_classA_rpt"/>
</dbReference>
<dbReference type="Pfam" id="PF00058">
    <property type="entry name" value="Ldl_recept_b"/>
    <property type="match status" value="1"/>
</dbReference>
<dbReference type="Gene3D" id="2.10.25.10">
    <property type="entry name" value="Laminin"/>
    <property type="match status" value="1"/>
</dbReference>
<evidence type="ECO:0000313" key="20">
    <source>
        <dbReference type="Proteomes" id="UP001153954"/>
    </source>
</evidence>
<evidence type="ECO:0000256" key="3">
    <source>
        <dbReference type="ARBA" id="ARBA00022583"/>
    </source>
</evidence>
<feature type="repeat" description="LDL-receptor class B" evidence="14">
    <location>
        <begin position="429"/>
        <end position="472"/>
    </location>
</feature>
<dbReference type="FunFam" id="4.10.400.10:FF:000034">
    <property type="entry name" value="Low-density lipoprotein receptor-related protein 2"/>
    <property type="match status" value="1"/>
</dbReference>
<feature type="disulfide bond" evidence="13">
    <location>
        <begin position="1099"/>
        <end position="1114"/>
    </location>
</feature>
<comment type="subcellular location">
    <subcellularLocation>
        <location evidence="1">Membrane</location>
        <topology evidence="1">Single-pass membrane protein</topology>
    </subcellularLocation>
</comment>
<feature type="disulfide bond" evidence="13">
    <location>
        <begin position="1048"/>
        <end position="1066"/>
    </location>
</feature>
<dbReference type="SUPFAM" id="SSF57196">
    <property type="entry name" value="EGF/Laminin"/>
    <property type="match status" value="2"/>
</dbReference>
<evidence type="ECO:0000256" key="16">
    <source>
        <dbReference type="SAM" id="Phobius"/>
    </source>
</evidence>
<evidence type="ECO:0000256" key="4">
    <source>
        <dbReference type="ARBA" id="ARBA00022692"/>
    </source>
</evidence>
<name>A0AAU9UE91_EUPED</name>
<gene>
    <name evidence="19" type="ORF">EEDITHA_LOCUS12714</name>
</gene>
<feature type="disulfide bond" evidence="13">
    <location>
        <begin position="1087"/>
        <end position="1105"/>
    </location>
</feature>
<feature type="transmembrane region" description="Helical" evidence="16">
    <location>
        <begin position="1579"/>
        <end position="1601"/>
    </location>
</feature>
<proteinExistence type="predicted"/>
<dbReference type="GO" id="GO:0005509">
    <property type="term" value="F:calcium ion binding"/>
    <property type="evidence" value="ECO:0007669"/>
    <property type="project" value="InterPro"/>
</dbReference>
<keyword evidence="9 13" id="KW-1015">Disulfide bond</keyword>
<dbReference type="PROSITE" id="PS50068">
    <property type="entry name" value="LDLRA_2"/>
    <property type="match status" value="9"/>
</dbReference>
<feature type="region of interest" description="Disordered" evidence="15">
    <location>
        <begin position="1631"/>
        <end position="1669"/>
    </location>
</feature>
<feature type="disulfide bond" evidence="13">
    <location>
        <begin position="1041"/>
        <end position="1053"/>
    </location>
</feature>
<evidence type="ECO:0000256" key="5">
    <source>
        <dbReference type="ARBA" id="ARBA00022729"/>
    </source>
</evidence>
<evidence type="ECO:0000313" key="19">
    <source>
        <dbReference type="EMBL" id="CAH2097493.1"/>
    </source>
</evidence>
<keyword evidence="4 16" id="KW-0812">Transmembrane</keyword>
<dbReference type="SUPFAM" id="SSF63825">
    <property type="entry name" value="YWTD domain"/>
    <property type="match status" value="3"/>
</dbReference>
<evidence type="ECO:0000256" key="7">
    <source>
        <dbReference type="ARBA" id="ARBA00022989"/>
    </source>
</evidence>
<dbReference type="PROSITE" id="PS01209">
    <property type="entry name" value="LDLRA_1"/>
    <property type="match status" value="6"/>
</dbReference>
<dbReference type="InterPro" id="IPR036055">
    <property type="entry name" value="LDL_receptor-like_sf"/>
</dbReference>
<keyword evidence="5 17" id="KW-0732">Signal</keyword>
<dbReference type="InterPro" id="IPR011042">
    <property type="entry name" value="6-blade_b-propeller_TolB-like"/>
</dbReference>
<accession>A0AAU9UE91</accession>
<dbReference type="PANTHER" id="PTHR22722:SF14">
    <property type="entry name" value="MEGALIN, ISOFORM A"/>
    <property type="match status" value="1"/>
</dbReference>
<feature type="disulfide bond" evidence="13">
    <location>
        <begin position="49"/>
        <end position="64"/>
    </location>
</feature>
<comment type="caution">
    <text evidence="19">The sequence shown here is derived from an EMBL/GenBank/DDBJ whole genome shotgun (WGS) entry which is preliminary data.</text>
</comment>
<dbReference type="PROSITE" id="PS50026">
    <property type="entry name" value="EGF_3"/>
    <property type="match status" value="1"/>
</dbReference>
<evidence type="ECO:0000256" key="8">
    <source>
        <dbReference type="ARBA" id="ARBA00023136"/>
    </source>
</evidence>
<dbReference type="PROSITE" id="PS01186">
    <property type="entry name" value="EGF_2"/>
    <property type="match status" value="1"/>
</dbReference>
<dbReference type="InterPro" id="IPR000742">
    <property type="entry name" value="EGF"/>
</dbReference>
<sequence length="1669" mass="187039">MALLLILLMWLVTWQVRLSDEMQAFNPKCLAEEQFNCFSGDCVPREKKCDGKRDCKDGSDEDFCVTPVPEVVCNETHQFMCADGLDCLPSSSVCNSKIECDDGSDEVDCNFPAEHDNSTCKGFLCDNGTRCISKVWTCDARYDCEDKSDEDIKTTCHHERSTLYDYKGKSDCENKTTNHLCLDGSYCLLEVHMCDGMKDCRDGSDEGKFCEHWHTMCTNSSCPKNSRCKPQRSGETTCLCKSFGDYNKTTNKCHESDDCALEKPICSHRCITTYPGFYTCGCQEGYIADEHNYLCFAPDPEALLFFSTMEDIRYVKVKSKEQVVVATGLKSPHGVFYDGNYLYWVETEEGHQAIMRAQLHNVAETKQVIAALGVEDPGDIAVDPLGDNIYFSDTQRHIISVCRTDGSVCLTLPANTSYPKHVTLDPEKGIMYWADWKNKSVIMTAKMDGSNSTILVDNITSVTTGLALDAPNNRLYFIDGNIKVIKLDSKKIYSLFSEPFHYPYAISVFENTLYWVDWTSRTLQKVDKIHPTNRNVLLKLDQPVLGLQIYHPILMKYKNNPCGPFQCLICLLTSNETVVCSCPDHMTKMGGSCETNPDYRPQYIVVGVDSQFTRIRPGIIGNPETHTTHMDLTSVTVMAYDSRRDFLYMYDTTRQSINSINMSEFTLGVTRPLAYGWFVDVFDMDYDPMTDSLYILDAGRHLIEVISLKTNRSAIIYHFPLEDVPVSFCLLPDYGKMLVAVFEKEDKSYVHINFIGMDGQYKEKVILDNIYGPFVHMRYSAEMNLVYITDEGFSHILTMHPEGNGGEVFRDVLTSIASMAVTDTQVFWTDRRSTKLYWANIHEAGHKIRRIELTMFPKHISHLNVIATKPPPKASALACPCEHVCVQTRNWGIGNFGAAGNSNFSCICSPGYKMVNGECSEVIQCKDDELYCHRSNECFKASKKCDGFKDCKYGEDEEYCIHNATESPSICRSDQTVCYGRCISRNITCDLNATLSRTCSESEFACKSHGVCVSRTLACDGHADCPDGFDESPAACDTATCFGTEFMCGSGNCIPITWHCDGGEDCADGSDEVNCNSTQCPEHMFQCRNSTCIDLSKQCDGKYDCVHHDDEDDCDTSEFVHVSVDCPGGSDEDGCDKPCRKDEIPCINQNFCLKTKFFCDGTKHCWDGYDESDEGCARDNPCTHATCPHGCRVSPRGPLCLCGPGYAPEYAVPGGCHNVDECGMEPCAHACRDLPGSFVCSCHVGYALRSDRRSCKALHGRLSVLFTKTSSVWSMTSHIHHLRYQVKDNQEISDIDVDVRREKMYAVLNQTGKLIEVNLVDKNLSVVEVTNIGMPSKVSVEWVTGNVYLYDGRGRMRVCDFRKRRCATILRLPSAAQVNSMVVDPEDYRLFYCISEESESIVRSASLMGKSVSDLVSITCSGLAADSFSRILYIASGQNIMKMNYDGSMRKTIVTGNPVVQSPHHLALFENHLYFLSSTNLTRCLLFSSRGCSSYSHLSNSTGFVIHHESAQRNDIYNDCAKKICSYVCVLDRSGPKCICHDGGVENRGKCPPVASSERNCPACPQLEHFSDTSEEQTIGWMVLWIVLVVLLCVTCVGLLVQQVFKKNPDFGFEPTFRYFSDLYHRRSSGRIPVVQNPEEPSTELEEQRQQIEMLSSNTGSPEAGPSVR</sequence>
<evidence type="ECO:0000256" key="14">
    <source>
        <dbReference type="PROSITE-ProRule" id="PRU00461"/>
    </source>
</evidence>
<keyword evidence="6" id="KW-0677">Repeat</keyword>
<dbReference type="Gene3D" id="4.10.400.10">
    <property type="entry name" value="Low-density Lipoprotein Receptor"/>
    <property type="match status" value="9"/>
</dbReference>
<feature type="signal peptide" evidence="17">
    <location>
        <begin position="1"/>
        <end position="19"/>
    </location>
</feature>
<keyword evidence="8 16" id="KW-0472">Membrane</keyword>
<evidence type="ECO:0000256" key="6">
    <source>
        <dbReference type="ARBA" id="ARBA00022737"/>
    </source>
</evidence>
<keyword evidence="20" id="KW-1185">Reference proteome</keyword>
<feature type="disulfide bond" evidence="13">
    <location>
        <begin position="1080"/>
        <end position="1092"/>
    </location>
</feature>
<dbReference type="InterPro" id="IPR001881">
    <property type="entry name" value="EGF-like_Ca-bd_dom"/>
</dbReference>
<keyword evidence="2 12" id="KW-0245">EGF-like domain</keyword>
<dbReference type="GO" id="GO:0043235">
    <property type="term" value="C:receptor complex"/>
    <property type="evidence" value="ECO:0007669"/>
    <property type="project" value="TreeGrafter"/>
</dbReference>
<keyword evidence="7 16" id="KW-1133">Transmembrane helix</keyword>
<keyword evidence="10" id="KW-0675">Receptor</keyword>
<protein>
    <recommendedName>
        <fullName evidence="18">EGF-like domain-containing protein</fullName>
    </recommendedName>
</protein>
<feature type="compositionally biased region" description="Polar residues" evidence="15">
    <location>
        <begin position="1651"/>
        <end position="1661"/>
    </location>
</feature>
<keyword evidence="11" id="KW-0325">Glycoprotein</keyword>
<dbReference type="PROSITE" id="PS01187">
    <property type="entry name" value="EGF_CA"/>
    <property type="match status" value="1"/>
</dbReference>
<dbReference type="PROSITE" id="PS00010">
    <property type="entry name" value="ASX_HYDROXYL"/>
    <property type="match status" value="1"/>
</dbReference>
<dbReference type="InterPro" id="IPR000033">
    <property type="entry name" value="LDLR_classB_rpt"/>
</dbReference>
<evidence type="ECO:0000256" key="13">
    <source>
        <dbReference type="PROSITE-ProRule" id="PRU00124"/>
    </source>
</evidence>
<dbReference type="SMART" id="SM00181">
    <property type="entry name" value="EGF"/>
    <property type="match status" value="7"/>
</dbReference>
<reference evidence="19" key="1">
    <citation type="submission" date="2022-03" db="EMBL/GenBank/DDBJ databases">
        <authorList>
            <person name="Tunstrom K."/>
        </authorList>
    </citation>
    <scope>NUCLEOTIDE SEQUENCE</scope>
</reference>
<dbReference type="InterPro" id="IPR023415">
    <property type="entry name" value="LDLR_class-A_CS"/>
</dbReference>
<feature type="disulfide bond" evidence="13">
    <location>
        <begin position="945"/>
        <end position="960"/>
    </location>
</feature>
<feature type="disulfide bond" evidence="13">
    <location>
        <begin position="1060"/>
        <end position="1075"/>
    </location>
</feature>
<feature type="disulfide bond" evidence="13">
    <location>
        <begin position="94"/>
        <end position="109"/>
    </location>
</feature>
<dbReference type="SMART" id="SM00179">
    <property type="entry name" value="EGF_CA"/>
    <property type="match status" value="2"/>
</dbReference>